<proteinExistence type="predicted"/>
<keyword evidence="3" id="KW-1185">Reference proteome</keyword>
<feature type="region of interest" description="Disordered" evidence="1">
    <location>
        <begin position="1"/>
        <end position="253"/>
    </location>
</feature>
<gene>
    <name evidence="2" type="ORF">CYLTODRAFT_495358</name>
</gene>
<dbReference type="EMBL" id="KN881009">
    <property type="protein sequence ID" value="KIY61216.1"/>
    <property type="molecule type" value="Genomic_DNA"/>
</dbReference>
<protein>
    <submittedName>
        <fullName evidence="2">Uncharacterized protein</fullName>
    </submittedName>
</protein>
<feature type="compositionally biased region" description="Basic residues" evidence="1">
    <location>
        <begin position="204"/>
        <end position="215"/>
    </location>
</feature>
<organism evidence="2 3">
    <name type="scientific">Cylindrobasidium torrendii FP15055 ss-10</name>
    <dbReference type="NCBI Taxonomy" id="1314674"/>
    <lineage>
        <taxon>Eukaryota</taxon>
        <taxon>Fungi</taxon>
        <taxon>Dikarya</taxon>
        <taxon>Basidiomycota</taxon>
        <taxon>Agaricomycotina</taxon>
        <taxon>Agaricomycetes</taxon>
        <taxon>Agaricomycetidae</taxon>
        <taxon>Agaricales</taxon>
        <taxon>Marasmiineae</taxon>
        <taxon>Physalacriaceae</taxon>
        <taxon>Cylindrobasidium</taxon>
    </lineage>
</organism>
<name>A0A0D7AVC4_9AGAR</name>
<reference evidence="2 3" key="1">
    <citation type="journal article" date="2015" name="Fungal Genet. Biol.">
        <title>Evolution of novel wood decay mechanisms in Agaricales revealed by the genome sequences of Fistulina hepatica and Cylindrobasidium torrendii.</title>
        <authorList>
            <person name="Floudas D."/>
            <person name="Held B.W."/>
            <person name="Riley R."/>
            <person name="Nagy L.G."/>
            <person name="Koehler G."/>
            <person name="Ransdell A.S."/>
            <person name="Younus H."/>
            <person name="Chow J."/>
            <person name="Chiniquy J."/>
            <person name="Lipzen A."/>
            <person name="Tritt A."/>
            <person name="Sun H."/>
            <person name="Haridas S."/>
            <person name="LaButti K."/>
            <person name="Ohm R.A."/>
            <person name="Kues U."/>
            <person name="Blanchette R.A."/>
            <person name="Grigoriev I.V."/>
            <person name="Minto R.E."/>
            <person name="Hibbett D.S."/>
        </authorList>
    </citation>
    <scope>NUCLEOTIDE SEQUENCE [LARGE SCALE GENOMIC DNA]</scope>
    <source>
        <strain evidence="2 3">FP15055 ss-10</strain>
    </source>
</reference>
<dbReference type="AlphaFoldDB" id="A0A0D7AVC4"/>
<evidence type="ECO:0000256" key="1">
    <source>
        <dbReference type="SAM" id="MobiDB-lite"/>
    </source>
</evidence>
<feature type="compositionally biased region" description="Basic and acidic residues" evidence="1">
    <location>
        <begin position="41"/>
        <end position="53"/>
    </location>
</feature>
<feature type="compositionally biased region" description="Polar residues" evidence="1">
    <location>
        <begin position="9"/>
        <end position="35"/>
    </location>
</feature>
<evidence type="ECO:0000313" key="2">
    <source>
        <dbReference type="EMBL" id="KIY61216.1"/>
    </source>
</evidence>
<evidence type="ECO:0000313" key="3">
    <source>
        <dbReference type="Proteomes" id="UP000054007"/>
    </source>
</evidence>
<feature type="compositionally biased region" description="Basic residues" evidence="1">
    <location>
        <begin position="238"/>
        <end position="249"/>
    </location>
</feature>
<feature type="compositionally biased region" description="Basic and acidic residues" evidence="1">
    <location>
        <begin position="94"/>
        <end position="120"/>
    </location>
</feature>
<dbReference type="Proteomes" id="UP000054007">
    <property type="component" value="Unassembled WGS sequence"/>
</dbReference>
<feature type="compositionally biased region" description="Acidic residues" evidence="1">
    <location>
        <begin position="172"/>
        <end position="181"/>
    </location>
</feature>
<accession>A0A0D7AVC4</accession>
<sequence length="351" mass="39505">MPLKKKSACLQTVTPRNTPRCSSRNVTPQPASSTRSKGKKQKAESEPDNKSLEEDSSESDDPSASPSGTKVMTPAQAGRLRSTTAIFIRARTRALHEAKAPEDKEQLDNPAANHDDKPKEAMPLYDAKSLGIQPVVTASGPVRPSRETVAGPTSLRKASKKRVLSAYKADSQEEEEEEEEENSKPRKMKYLVVADNKGPSPSSKKTKKKRLTKKLPRNEPPPSSSEGEEDSSSESSSKSRRRRKRKSKKCKTDEDGAAKFTRDNFSPKVFCTLQTLKKVVRRYFLGTNLFVYIDGDKTDIYARMWKEWSRSTEAPADAFSLFQEVANDRKLMEQCCIYLNYTRPYFHQEMP</sequence>